<feature type="transmembrane region" description="Helical" evidence="1">
    <location>
        <begin position="254"/>
        <end position="276"/>
    </location>
</feature>
<dbReference type="OMA" id="FYMYCKA"/>
<keyword evidence="3" id="KW-1185">Reference proteome</keyword>
<dbReference type="PANTHER" id="PTHR33133:SF7">
    <property type="entry name" value="F26K24.10 PROTEIN-RELATED"/>
    <property type="match status" value="1"/>
</dbReference>
<dbReference type="Proteomes" id="UP000655225">
    <property type="component" value="Unassembled WGS sequence"/>
</dbReference>
<accession>A0A834Z4Y8</accession>
<feature type="transmembrane region" description="Helical" evidence="1">
    <location>
        <begin position="81"/>
        <end position="103"/>
    </location>
</feature>
<dbReference type="PANTHER" id="PTHR33133">
    <property type="entry name" value="OS08G0107100 PROTEIN-RELATED"/>
    <property type="match status" value="1"/>
</dbReference>
<dbReference type="AlphaFoldDB" id="A0A834Z4Y8"/>
<organism evidence="2 3">
    <name type="scientific">Tetracentron sinense</name>
    <name type="common">Spur-leaf</name>
    <dbReference type="NCBI Taxonomy" id="13715"/>
    <lineage>
        <taxon>Eukaryota</taxon>
        <taxon>Viridiplantae</taxon>
        <taxon>Streptophyta</taxon>
        <taxon>Embryophyta</taxon>
        <taxon>Tracheophyta</taxon>
        <taxon>Spermatophyta</taxon>
        <taxon>Magnoliopsida</taxon>
        <taxon>Trochodendrales</taxon>
        <taxon>Trochodendraceae</taxon>
        <taxon>Tetracentron</taxon>
    </lineage>
</organism>
<sequence>MATTPELGFCGVFSESKKIVNAHSRLFLALSVLFLLPLSFSLIAFPTLQHAVMESDTDQTEILLSYTNHQRIGIRTIVLSLIYFLTIFTLSLCATGTITYSVFHGFFGRPVKLASAIKSLSNSLLRLFVTVFCAQIIVLAVSVLIRLLVYLVIEWIGFLGFQVSAVVYGIGLGVWGLGLVYLQVNWALACVVVVVESSWGLEALRRSAYLVRGMRGVAVSLLLFFGSVTGIMLWSYSGSFMGLGGVGNGWKEDLIFVVGNVAASALVNLMLLHSVAANTVLYMYCKALHGELAGEIADEFAQEYVSLPFDEEKVPNLVSVVQP</sequence>
<feature type="transmembrane region" description="Helical" evidence="1">
    <location>
        <begin position="165"/>
        <end position="195"/>
    </location>
</feature>
<evidence type="ECO:0000256" key="1">
    <source>
        <dbReference type="SAM" id="Phobius"/>
    </source>
</evidence>
<feature type="transmembrane region" description="Helical" evidence="1">
    <location>
        <begin position="124"/>
        <end position="153"/>
    </location>
</feature>
<evidence type="ECO:0008006" key="4">
    <source>
        <dbReference type="Google" id="ProtNLM"/>
    </source>
</evidence>
<evidence type="ECO:0000313" key="2">
    <source>
        <dbReference type="EMBL" id="KAF8399535.1"/>
    </source>
</evidence>
<evidence type="ECO:0000313" key="3">
    <source>
        <dbReference type="Proteomes" id="UP000655225"/>
    </source>
</evidence>
<feature type="transmembrane region" description="Helical" evidence="1">
    <location>
        <begin position="216"/>
        <end position="234"/>
    </location>
</feature>
<keyword evidence="1" id="KW-0812">Transmembrane</keyword>
<gene>
    <name evidence="2" type="ORF">HHK36_015402</name>
</gene>
<reference evidence="2 3" key="1">
    <citation type="submission" date="2020-04" db="EMBL/GenBank/DDBJ databases">
        <title>Plant Genome Project.</title>
        <authorList>
            <person name="Zhang R.-G."/>
        </authorList>
    </citation>
    <scope>NUCLEOTIDE SEQUENCE [LARGE SCALE GENOMIC DNA]</scope>
    <source>
        <strain evidence="2">YNK0</strain>
        <tissue evidence="2">Leaf</tissue>
    </source>
</reference>
<comment type="caution">
    <text evidence="2">The sequence shown here is derived from an EMBL/GenBank/DDBJ whole genome shotgun (WGS) entry which is preliminary data.</text>
</comment>
<proteinExistence type="predicted"/>
<feature type="transmembrane region" description="Helical" evidence="1">
    <location>
        <begin position="26"/>
        <end position="45"/>
    </location>
</feature>
<dbReference type="EMBL" id="JABCRI010000010">
    <property type="protein sequence ID" value="KAF8399535.1"/>
    <property type="molecule type" value="Genomic_DNA"/>
</dbReference>
<name>A0A834Z4Y8_TETSI</name>
<keyword evidence="1" id="KW-1133">Transmembrane helix</keyword>
<dbReference type="OrthoDB" id="1934322at2759"/>
<protein>
    <recommendedName>
        <fullName evidence="4">Transmembrane protein</fullName>
    </recommendedName>
</protein>
<keyword evidence="1" id="KW-0472">Membrane</keyword>